<evidence type="ECO:0000313" key="1">
    <source>
        <dbReference type="EMBL" id="CAG7786160.1"/>
    </source>
</evidence>
<keyword evidence="2" id="KW-1185">Reference proteome</keyword>
<dbReference type="AlphaFoldDB" id="A0A8J2PGK4"/>
<sequence>TEGCGLQQGFRWSFNSIKGYRQLGEPKDSDELYTLTIILGGIRSFFTLLPTSSTAKSLSSCRISFTMCGKDLVCGLFDPADEEDMTIYIGDKFAICVQADRNEFFSEIKQNLKIIPAEKTKSVVASKAELFIISRLRRNTESVEVNIPDSLRPEGKPNDTNVEGTSSLSREIILKNTMPESTNDLAIPDVLKNGLYSAFPNEGSTLVSKYKLELIDFEHALSEKIKSKFASPARTSEDRCENDTLIGKENNLTPPVYSPVIASLQSSFPTINCYSRV</sequence>
<accession>A0A8J2PGK4</accession>
<protein>
    <submittedName>
        <fullName evidence="1">Uncharacterized protein</fullName>
    </submittedName>
</protein>
<name>A0A8J2PGK4_9HEXA</name>
<evidence type="ECO:0000313" key="2">
    <source>
        <dbReference type="Proteomes" id="UP000708208"/>
    </source>
</evidence>
<feature type="non-terminal residue" evidence="1">
    <location>
        <position position="1"/>
    </location>
</feature>
<proteinExistence type="predicted"/>
<comment type="caution">
    <text evidence="1">The sequence shown here is derived from an EMBL/GenBank/DDBJ whole genome shotgun (WGS) entry which is preliminary data.</text>
</comment>
<organism evidence="1 2">
    <name type="scientific">Allacma fusca</name>
    <dbReference type="NCBI Taxonomy" id="39272"/>
    <lineage>
        <taxon>Eukaryota</taxon>
        <taxon>Metazoa</taxon>
        <taxon>Ecdysozoa</taxon>
        <taxon>Arthropoda</taxon>
        <taxon>Hexapoda</taxon>
        <taxon>Collembola</taxon>
        <taxon>Symphypleona</taxon>
        <taxon>Sminthuridae</taxon>
        <taxon>Allacma</taxon>
    </lineage>
</organism>
<reference evidence="1" key="1">
    <citation type="submission" date="2021-06" db="EMBL/GenBank/DDBJ databases">
        <authorList>
            <person name="Hodson N. C."/>
            <person name="Mongue J. A."/>
            <person name="Jaron S. K."/>
        </authorList>
    </citation>
    <scope>NUCLEOTIDE SEQUENCE</scope>
</reference>
<dbReference type="EMBL" id="CAJVCH010311785">
    <property type="protein sequence ID" value="CAG7786160.1"/>
    <property type="molecule type" value="Genomic_DNA"/>
</dbReference>
<dbReference type="Proteomes" id="UP000708208">
    <property type="component" value="Unassembled WGS sequence"/>
</dbReference>
<gene>
    <name evidence="1" type="ORF">AFUS01_LOCUS24742</name>
</gene>
<feature type="non-terminal residue" evidence="1">
    <location>
        <position position="277"/>
    </location>
</feature>